<evidence type="ECO:0000256" key="2">
    <source>
        <dbReference type="ARBA" id="ARBA00004236"/>
    </source>
</evidence>
<dbReference type="STRING" id="568069.A0A1J1IP86"/>
<keyword evidence="4" id="KW-1003">Cell membrane</keyword>
<evidence type="ECO:0000256" key="3">
    <source>
        <dbReference type="ARBA" id="ARBA00010532"/>
    </source>
</evidence>
<protein>
    <submittedName>
        <fullName evidence="10">CLUMA_CG015303, isoform A</fullName>
    </submittedName>
</protein>
<gene>
    <name evidence="10" type="primary">similar to Protein croquemort</name>
    <name evidence="10" type="ORF">CLUMA_CG015303</name>
</gene>
<dbReference type="PANTHER" id="PTHR11923:SF93">
    <property type="entry name" value="GH07959P-RELATED"/>
    <property type="match status" value="1"/>
</dbReference>
<evidence type="ECO:0000256" key="6">
    <source>
        <dbReference type="ARBA" id="ARBA00022989"/>
    </source>
</evidence>
<evidence type="ECO:0000256" key="1">
    <source>
        <dbReference type="ARBA" id="ARBA00003156"/>
    </source>
</evidence>
<comment type="subcellular location">
    <subcellularLocation>
        <location evidence="2">Cell membrane</location>
    </subcellularLocation>
</comment>
<dbReference type="GO" id="GO:0005886">
    <property type="term" value="C:plasma membrane"/>
    <property type="evidence" value="ECO:0007669"/>
    <property type="project" value="UniProtKB-SubCell"/>
</dbReference>
<evidence type="ECO:0000256" key="9">
    <source>
        <dbReference type="SAM" id="Phobius"/>
    </source>
</evidence>
<comment type="similarity">
    <text evidence="3">Belongs to the CD36 family.</text>
</comment>
<evidence type="ECO:0000256" key="8">
    <source>
        <dbReference type="ARBA" id="ARBA00023180"/>
    </source>
</evidence>
<proteinExistence type="inferred from homology"/>
<dbReference type="Pfam" id="PF01130">
    <property type="entry name" value="CD36"/>
    <property type="match status" value="1"/>
</dbReference>
<feature type="transmembrane region" description="Helical" evidence="9">
    <location>
        <begin position="12"/>
        <end position="36"/>
    </location>
</feature>
<sequence length="511" mass="59134">MKTNNKIESSAKCCWFSWHVFGVILIILATVIFLFFPELFQHQLTKNFVLTPESRSYSEWKKPTIPLYMDVYVFNWTNPHEIKNKSTKPNFQQLGPYRFRVHPDKLNIKFFEHNSTVSYNMFSKYFFEPDGSNGSLSDIWTTINMVPLGAGKKAENWGYFRQKAVSMAFSTYKEEVHITKTIQELLFDGYEDDMVKLSTIFTNDTPFTRVGYLITKNRTNHLSGLYNVNTGAENISELGSIKRFNHLSEFPKFKDECRNLKGSAGEFFPPNSSSNESIYLFLPEMCRSIPYEYEKEVTLHGLIGRRFSVGSKALDNGTIHPENKCYANQDDVMPSGQFNITTCNYDFPIYMSLPHFYNADQFYIDAVDGMNPVKEKHENFITLDQKTGITLEVTARFQTNLLLRDYGEYINLYQDVPRVFMPIFYVEQKFIMDDDKASQIKLALNIPFIGQIIGVIIFALGIFMISFHYFKSFFTSKTSNDSKSLPLKPGATTVIRDVEMNPLMKKTNLKQ</sequence>
<keyword evidence="5 9" id="KW-0812">Transmembrane</keyword>
<organism evidence="10 11">
    <name type="scientific">Clunio marinus</name>
    <dbReference type="NCBI Taxonomy" id="568069"/>
    <lineage>
        <taxon>Eukaryota</taxon>
        <taxon>Metazoa</taxon>
        <taxon>Ecdysozoa</taxon>
        <taxon>Arthropoda</taxon>
        <taxon>Hexapoda</taxon>
        <taxon>Insecta</taxon>
        <taxon>Pterygota</taxon>
        <taxon>Neoptera</taxon>
        <taxon>Endopterygota</taxon>
        <taxon>Diptera</taxon>
        <taxon>Nematocera</taxon>
        <taxon>Chironomoidea</taxon>
        <taxon>Chironomidae</taxon>
        <taxon>Clunio</taxon>
    </lineage>
</organism>
<evidence type="ECO:0000256" key="4">
    <source>
        <dbReference type="ARBA" id="ARBA00022475"/>
    </source>
</evidence>
<evidence type="ECO:0000313" key="10">
    <source>
        <dbReference type="EMBL" id="CRL01976.1"/>
    </source>
</evidence>
<dbReference type="Proteomes" id="UP000183832">
    <property type="component" value="Unassembled WGS sequence"/>
</dbReference>
<keyword evidence="8" id="KW-0325">Glycoprotein</keyword>
<keyword evidence="7 9" id="KW-0472">Membrane</keyword>
<keyword evidence="11" id="KW-1185">Reference proteome</keyword>
<dbReference type="GO" id="GO:0005737">
    <property type="term" value="C:cytoplasm"/>
    <property type="evidence" value="ECO:0007669"/>
    <property type="project" value="TreeGrafter"/>
</dbReference>
<dbReference type="GO" id="GO:0005044">
    <property type="term" value="F:scavenger receptor activity"/>
    <property type="evidence" value="ECO:0007669"/>
    <property type="project" value="TreeGrafter"/>
</dbReference>
<evidence type="ECO:0000313" key="11">
    <source>
        <dbReference type="Proteomes" id="UP000183832"/>
    </source>
</evidence>
<accession>A0A1J1IP86</accession>
<name>A0A1J1IP86_9DIPT</name>
<dbReference type="OrthoDB" id="514335at2759"/>
<dbReference type="PANTHER" id="PTHR11923">
    <property type="entry name" value="SCAVENGER RECEPTOR CLASS B TYPE-1 SR-B1"/>
    <property type="match status" value="1"/>
</dbReference>
<keyword evidence="6 9" id="KW-1133">Transmembrane helix</keyword>
<evidence type="ECO:0000256" key="7">
    <source>
        <dbReference type="ARBA" id="ARBA00023136"/>
    </source>
</evidence>
<dbReference type="AlphaFoldDB" id="A0A1J1IP86"/>
<dbReference type="InterPro" id="IPR002159">
    <property type="entry name" value="CD36_fam"/>
</dbReference>
<comment type="function">
    <text evidence="1">Plays an olfactory role that is not restricted to pheromone sensitivity.</text>
</comment>
<feature type="transmembrane region" description="Helical" evidence="9">
    <location>
        <begin position="448"/>
        <end position="470"/>
    </location>
</feature>
<evidence type="ECO:0000256" key="5">
    <source>
        <dbReference type="ARBA" id="ARBA00022692"/>
    </source>
</evidence>
<dbReference type="EMBL" id="CVRI01000057">
    <property type="protein sequence ID" value="CRL01976.1"/>
    <property type="molecule type" value="Genomic_DNA"/>
</dbReference>
<reference evidence="10 11" key="1">
    <citation type="submission" date="2015-04" db="EMBL/GenBank/DDBJ databases">
        <authorList>
            <person name="Syromyatnikov M.Y."/>
            <person name="Popov V.N."/>
        </authorList>
    </citation>
    <scope>NUCLEOTIDE SEQUENCE [LARGE SCALE GENOMIC DNA]</scope>
</reference>
<dbReference type="PRINTS" id="PR01609">
    <property type="entry name" value="CD36FAMILY"/>
</dbReference>